<dbReference type="PROSITE" id="PS51257">
    <property type="entry name" value="PROKAR_LIPOPROTEIN"/>
    <property type="match status" value="1"/>
</dbReference>
<gene>
    <name evidence="1" type="ORF">GCM10009817_26460</name>
</gene>
<keyword evidence="2" id="KW-1185">Reference proteome</keyword>
<comment type="caution">
    <text evidence="1">The sequence shown here is derived from an EMBL/GenBank/DDBJ whole genome shotgun (WGS) entry which is preliminary data.</text>
</comment>
<proteinExistence type="predicted"/>
<sequence>MKRRFLAPTPARRPSVRRASAVLVGVALAAVTAGCELNSPLQTQVSYQPADGVNTNVGDLALRDLSLVGDGTGPVVVNGSAYNYGKQDVTVQISVQADPTAATPPTGSELQLKPSEQVTFADKGLQLSQVNAKPGRLVPLKIVSSTGGTAVVQVPVLPATDYYSTVTPAPTGS</sequence>
<evidence type="ECO:0000313" key="1">
    <source>
        <dbReference type="EMBL" id="GAA1983743.1"/>
    </source>
</evidence>
<dbReference type="RefSeq" id="WP_344063161.1">
    <property type="nucleotide sequence ID" value="NZ_BAAAPU010000007.1"/>
</dbReference>
<evidence type="ECO:0008006" key="3">
    <source>
        <dbReference type="Google" id="ProtNLM"/>
    </source>
</evidence>
<name>A0ABN2SBY2_9MICO</name>
<reference evidence="1 2" key="1">
    <citation type="journal article" date="2019" name="Int. J. Syst. Evol. Microbiol.">
        <title>The Global Catalogue of Microorganisms (GCM) 10K type strain sequencing project: providing services to taxonomists for standard genome sequencing and annotation.</title>
        <authorList>
            <consortium name="The Broad Institute Genomics Platform"/>
            <consortium name="The Broad Institute Genome Sequencing Center for Infectious Disease"/>
            <person name="Wu L."/>
            <person name="Ma J."/>
        </authorList>
    </citation>
    <scope>NUCLEOTIDE SEQUENCE [LARGE SCALE GENOMIC DNA]</scope>
    <source>
        <strain evidence="1 2">JCM 15628</strain>
    </source>
</reference>
<organism evidence="1 2">
    <name type="scientific">Terrabacter lapilli</name>
    <dbReference type="NCBI Taxonomy" id="436231"/>
    <lineage>
        <taxon>Bacteria</taxon>
        <taxon>Bacillati</taxon>
        <taxon>Actinomycetota</taxon>
        <taxon>Actinomycetes</taxon>
        <taxon>Micrococcales</taxon>
        <taxon>Intrasporangiaceae</taxon>
        <taxon>Terrabacter</taxon>
    </lineage>
</organism>
<dbReference type="EMBL" id="BAAAPU010000007">
    <property type="protein sequence ID" value="GAA1983743.1"/>
    <property type="molecule type" value="Genomic_DNA"/>
</dbReference>
<protein>
    <recommendedName>
        <fullName evidence="3">Lipoprotein</fullName>
    </recommendedName>
</protein>
<evidence type="ECO:0000313" key="2">
    <source>
        <dbReference type="Proteomes" id="UP001500013"/>
    </source>
</evidence>
<accession>A0ABN2SBY2</accession>
<dbReference type="Proteomes" id="UP001500013">
    <property type="component" value="Unassembled WGS sequence"/>
</dbReference>